<reference evidence="1" key="1">
    <citation type="submission" date="2023-06" db="EMBL/GenBank/DDBJ databases">
        <title>Genome-scale phylogeny and comparative genomics of the fungal order Sordariales.</title>
        <authorList>
            <consortium name="Lawrence Berkeley National Laboratory"/>
            <person name="Hensen N."/>
            <person name="Bonometti L."/>
            <person name="Westerberg I."/>
            <person name="Brannstrom I.O."/>
            <person name="Guillou S."/>
            <person name="Cros-Aarteil S."/>
            <person name="Calhoun S."/>
            <person name="Haridas S."/>
            <person name="Kuo A."/>
            <person name="Mondo S."/>
            <person name="Pangilinan J."/>
            <person name="Riley R."/>
            <person name="Labutti K."/>
            <person name="Andreopoulos B."/>
            <person name="Lipzen A."/>
            <person name="Chen C."/>
            <person name="Yanf M."/>
            <person name="Daum C."/>
            <person name="Ng V."/>
            <person name="Clum A."/>
            <person name="Steindorff A."/>
            <person name="Ohm R."/>
            <person name="Martin F."/>
            <person name="Silar P."/>
            <person name="Natvig D."/>
            <person name="Lalanne C."/>
            <person name="Gautier V."/>
            <person name="Ament-Velasquez S.L."/>
            <person name="Kruys A."/>
            <person name="Hutchinson M.I."/>
            <person name="Powell A.J."/>
            <person name="Barry K."/>
            <person name="Miller A.N."/>
            <person name="Grigoriev I.V."/>
            <person name="Debuchy R."/>
            <person name="Gladieux P."/>
            <person name="Thoren M.H."/>
            <person name="Johannesson H."/>
        </authorList>
    </citation>
    <scope>NUCLEOTIDE SEQUENCE</scope>
    <source>
        <strain evidence="1">CBS 606.72</strain>
    </source>
</reference>
<evidence type="ECO:0000313" key="2">
    <source>
        <dbReference type="Proteomes" id="UP001175000"/>
    </source>
</evidence>
<proteinExistence type="predicted"/>
<comment type="caution">
    <text evidence="1">The sequence shown here is derived from an EMBL/GenBank/DDBJ whole genome shotgun (WGS) entry which is preliminary data.</text>
</comment>
<dbReference type="AlphaFoldDB" id="A0AA39WQ85"/>
<dbReference type="EMBL" id="JAULSU010000004">
    <property type="protein sequence ID" value="KAK0619574.1"/>
    <property type="molecule type" value="Genomic_DNA"/>
</dbReference>
<accession>A0AA39WQ85</accession>
<feature type="non-terminal residue" evidence="1">
    <location>
        <position position="1"/>
    </location>
</feature>
<evidence type="ECO:0000313" key="1">
    <source>
        <dbReference type="EMBL" id="KAK0619574.1"/>
    </source>
</evidence>
<sequence>MDDTSEIKNGTNFCFPVRCLEDGRIKLVPFSIAKHAQTVFDHTRDDPHAYAHLSFGPYTTV</sequence>
<keyword evidence="2" id="KW-1185">Reference proteome</keyword>
<dbReference type="Proteomes" id="UP001175000">
    <property type="component" value="Unassembled WGS sequence"/>
</dbReference>
<name>A0AA39WQ85_9PEZI</name>
<protein>
    <submittedName>
        <fullName evidence="1">Uncharacterized protein</fullName>
    </submittedName>
</protein>
<gene>
    <name evidence="1" type="ORF">B0T14DRAFT_479826</name>
</gene>
<organism evidence="1 2">
    <name type="scientific">Immersiella caudata</name>
    <dbReference type="NCBI Taxonomy" id="314043"/>
    <lineage>
        <taxon>Eukaryota</taxon>
        <taxon>Fungi</taxon>
        <taxon>Dikarya</taxon>
        <taxon>Ascomycota</taxon>
        <taxon>Pezizomycotina</taxon>
        <taxon>Sordariomycetes</taxon>
        <taxon>Sordariomycetidae</taxon>
        <taxon>Sordariales</taxon>
        <taxon>Lasiosphaeriaceae</taxon>
        <taxon>Immersiella</taxon>
    </lineage>
</organism>